<gene>
    <name evidence="1" type="ORF">SYNPS1DRAFT_27532</name>
</gene>
<accession>A0A4P9Z2Y4</accession>
<sequence length="235" mass="25369">MLYGIAAGRGRRQLLQRWQPGRRCLVGDIEGGRRSRPAKPDGLAVRRRVSAATAAAARRAKGRGRVVVVAVERASSEGISRRQAARVVALSLCNERRISAATAAGGMLIAHRGSSNSKRNGGGGGGGNTTILRRATARAGDSVPRGPICTRTSRRSFYAEGKQASEVDYEDAVSSNSGRRGRLSYNCSHRAKLTLYEEETYARYRMISEKKWKRVAKYGCAARANVVAGSANLYL</sequence>
<dbReference type="EMBL" id="KZ989334">
    <property type="protein sequence ID" value="RKP26786.1"/>
    <property type="molecule type" value="Genomic_DNA"/>
</dbReference>
<protein>
    <submittedName>
        <fullName evidence="1">Uncharacterized protein</fullName>
    </submittedName>
</protein>
<evidence type="ECO:0000313" key="2">
    <source>
        <dbReference type="Proteomes" id="UP000278143"/>
    </source>
</evidence>
<proteinExistence type="predicted"/>
<dbReference type="AlphaFoldDB" id="A0A4P9Z2Y4"/>
<keyword evidence="2" id="KW-1185">Reference proteome</keyword>
<organism evidence="1 2">
    <name type="scientific">Syncephalis pseudoplumigaleata</name>
    <dbReference type="NCBI Taxonomy" id="1712513"/>
    <lineage>
        <taxon>Eukaryota</taxon>
        <taxon>Fungi</taxon>
        <taxon>Fungi incertae sedis</taxon>
        <taxon>Zoopagomycota</taxon>
        <taxon>Zoopagomycotina</taxon>
        <taxon>Zoopagomycetes</taxon>
        <taxon>Zoopagales</taxon>
        <taxon>Piptocephalidaceae</taxon>
        <taxon>Syncephalis</taxon>
    </lineage>
</organism>
<dbReference type="Proteomes" id="UP000278143">
    <property type="component" value="Unassembled WGS sequence"/>
</dbReference>
<name>A0A4P9Z2Y4_9FUNG</name>
<evidence type="ECO:0000313" key="1">
    <source>
        <dbReference type="EMBL" id="RKP26786.1"/>
    </source>
</evidence>
<reference evidence="2" key="1">
    <citation type="journal article" date="2018" name="Nat. Microbiol.">
        <title>Leveraging single-cell genomics to expand the fungal tree of life.</title>
        <authorList>
            <person name="Ahrendt S.R."/>
            <person name="Quandt C.A."/>
            <person name="Ciobanu D."/>
            <person name="Clum A."/>
            <person name="Salamov A."/>
            <person name="Andreopoulos B."/>
            <person name="Cheng J.F."/>
            <person name="Woyke T."/>
            <person name="Pelin A."/>
            <person name="Henrissat B."/>
            <person name="Reynolds N.K."/>
            <person name="Benny G.L."/>
            <person name="Smith M.E."/>
            <person name="James T.Y."/>
            <person name="Grigoriev I.V."/>
        </authorList>
    </citation>
    <scope>NUCLEOTIDE SEQUENCE [LARGE SCALE GENOMIC DNA]</scope>
    <source>
        <strain evidence="2">Benny S71-1</strain>
    </source>
</reference>